<organism evidence="7 8">
    <name type="scientific">Roseobacter fucihabitans</name>
    <dbReference type="NCBI Taxonomy" id="1537242"/>
    <lineage>
        <taxon>Bacteria</taxon>
        <taxon>Pseudomonadati</taxon>
        <taxon>Pseudomonadota</taxon>
        <taxon>Alphaproteobacteria</taxon>
        <taxon>Rhodobacterales</taxon>
        <taxon>Roseobacteraceae</taxon>
        <taxon>Roseobacter</taxon>
    </lineage>
</organism>
<evidence type="ECO:0000256" key="1">
    <source>
        <dbReference type="ARBA" id="ARBA00004141"/>
    </source>
</evidence>
<evidence type="ECO:0000256" key="4">
    <source>
        <dbReference type="ARBA" id="ARBA00023136"/>
    </source>
</evidence>
<evidence type="ECO:0000256" key="3">
    <source>
        <dbReference type="ARBA" id="ARBA00022989"/>
    </source>
</evidence>
<keyword evidence="4 5" id="KW-0472">Membrane</keyword>
<dbReference type="EMBL" id="CP143423">
    <property type="protein sequence ID" value="WVX51344.1"/>
    <property type="molecule type" value="Genomic_DNA"/>
</dbReference>
<feature type="transmembrane region" description="Helical" evidence="5">
    <location>
        <begin position="319"/>
        <end position="338"/>
    </location>
</feature>
<sequence length="423" mass="47095">MIATAQAGRAVDTVGQMSWRIYIFAMALSFFVVVEPAPTDLVFMVALGVFCFSRPIKTAFLNSAAIIGVFLYLAFSVLSLAFVQYFPTLAYRAVAIEFYMIALFVLTAYFMKTRGDAGFATVLLALTIGGVMASFVAIVALLDLIPNSDILFRGEGVRYRVKATFKDPNVFGPFIVPSLLFVTWVVVESARFRLLALAVMGLLLLSLLSTYSRGAWIHSFISLSFFSLALLIYRPTARPTMTAIVWVFIVICGTILLFLDQITARLADSFFAERLSLQSYDTSRFGYVAEAATLIWEHPLGIGPVQARFVYGYLPHNTFVAFAMHNGIFASLGLMLIYGAAMMRCGVKILHQNPGWTKYALIVSVLLGLLVLMQVVGAIHWRHLYLLCGMAFGTYTTDRLLPDDFGWKKRRHHRRHSLAQASK</sequence>
<keyword evidence="3 5" id="KW-1133">Transmembrane helix</keyword>
<feature type="transmembrane region" description="Helical" evidence="5">
    <location>
        <begin position="217"/>
        <end position="233"/>
    </location>
</feature>
<keyword evidence="8" id="KW-1185">Reference proteome</keyword>
<protein>
    <recommendedName>
        <fullName evidence="6">O-antigen ligase-related domain-containing protein</fullName>
    </recommendedName>
</protein>
<dbReference type="Pfam" id="PF04932">
    <property type="entry name" value="Wzy_C"/>
    <property type="match status" value="1"/>
</dbReference>
<evidence type="ECO:0000256" key="2">
    <source>
        <dbReference type="ARBA" id="ARBA00022692"/>
    </source>
</evidence>
<dbReference type="InterPro" id="IPR007016">
    <property type="entry name" value="O-antigen_ligase-rel_domated"/>
</dbReference>
<feature type="transmembrane region" description="Helical" evidence="5">
    <location>
        <begin position="59"/>
        <end position="83"/>
    </location>
</feature>
<feature type="transmembrane region" description="Helical" evidence="5">
    <location>
        <begin position="194"/>
        <end position="211"/>
    </location>
</feature>
<evidence type="ECO:0000256" key="5">
    <source>
        <dbReference type="SAM" id="Phobius"/>
    </source>
</evidence>
<feature type="transmembrane region" description="Helical" evidence="5">
    <location>
        <begin position="170"/>
        <end position="187"/>
    </location>
</feature>
<feature type="transmembrane region" description="Helical" evidence="5">
    <location>
        <begin position="122"/>
        <end position="142"/>
    </location>
</feature>
<dbReference type="InterPro" id="IPR051533">
    <property type="entry name" value="WaaL-like"/>
</dbReference>
<name>A0ABZ2BZ29_9RHOB</name>
<dbReference type="PANTHER" id="PTHR37422:SF13">
    <property type="entry name" value="LIPOPOLYSACCHARIDE BIOSYNTHESIS PROTEIN PA4999-RELATED"/>
    <property type="match status" value="1"/>
</dbReference>
<dbReference type="RefSeq" id="WP_316247394.1">
    <property type="nucleotide sequence ID" value="NZ_CP143423.1"/>
</dbReference>
<feature type="transmembrane region" description="Helical" evidence="5">
    <location>
        <begin position="359"/>
        <end position="377"/>
    </location>
</feature>
<keyword evidence="2 5" id="KW-0812">Transmembrane</keyword>
<feature type="transmembrane region" description="Helical" evidence="5">
    <location>
        <begin position="21"/>
        <end position="52"/>
    </location>
</feature>
<feature type="transmembrane region" description="Helical" evidence="5">
    <location>
        <begin position="240"/>
        <end position="259"/>
    </location>
</feature>
<feature type="transmembrane region" description="Helical" evidence="5">
    <location>
        <begin position="89"/>
        <end position="110"/>
    </location>
</feature>
<dbReference type="PANTHER" id="PTHR37422">
    <property type="entry name" value="TEICHURONIC ACID BIOSYNTHESIS PROTEIN TUAE"/>
    <property type="match status" value="1"/>
</dbReference>
<evidence type="ECO:0000313" key="8">
    <source>
        <dbReference type="Proteomes" id="UP001318682"/>
    </source>
</evidence>
<comment type="subcellular location">
    <subcellularLocation>
        <location evidence="1">Membrane</location>
        <topology evidence="1">Multi-pass membrane protein</topology>
    </subcellularLocation>
</comment>
<feature type="domain" description="O-antigen ligase-related" evidence="6">
    <location>
        <begin position="199"/>
        <end position="333"/>
    </location>
</feature>
<proteinExistence type="predicted"/>
<dbReference type="Proteomes" id="UP001318682">
    <property type="component" value="Chromosome"/>
</dbReference>
<reference evidence="8" key="1">
    <citation type="submission" date="2024-01" db="EMBL/GenBank/DDBJ databases">
        <title>Roseobacter fucihabitans sp. nov., isolated from the brown alga Fucus spiralis.</title>
        <authorList>
            <person name="Hahnke S."/>
            <person name="Berger M."/>
            <person name="Schlingloff A."/>
            <person name="Athale I."/>
            <person name="Neumann-Schaal M."/>
            <person name="Adenaya A."/>
            <person name="Poehlein A."/>
            <person name="Daniel R."/>
            <person name="Pertersen J."/>
            <person name="Brinkhoff T."/>
        </authorList>
    </citation>
    <scope>NUCLEOTIDE SEQUENCE [LARGE SCALE GENOMIC DNA]</scope>
    <source>
        <strain evidence="8">B14</strain>
    </source>
</reference>
<evidence type="ECO:0000259" key="6">
    <source>
        <dbReference type="Pfam" id="PF04932"/>
    </source>
</evidence>
<accession>A0ABZ2BZ29</accession>
<evidence type="ECO:0000313" key="7">
    <source>
        <dbReference type="EMBL" id="WVX51344.1"/>
    </source>
</evidence>
<gene>
    <name evidence="7" type="ORF">ROLI_044450</name>
</gene>